<protein>
    <submittedName>
        <fullName evidence="2">Uncharacterized protein</fullName>
    </submittedName>
</protein>
<feature type="region of interest" description="Disordered" evidence="1">
    <location>
        <begin position="1"/>
        <end position="59"/>
    </location>
</feature>
<name>A0A238H2M2_9BURK</name>
<dbReference type="AlphaFoldDB" id="A0A238H2M2"/>
<feature type="compositionally biased region" description="Low complexity" evidence="1">
    <location>
        <begin position="37"/>
        <end position="47"/>
    </location>
</feature>
<reference evidence="2 3" key="1">
    <citation type="submission" date="2017-04" db="EMBL/GenBank/DDBJ databases">
        <authorList>
            <person name="Afonso C.L."/>
            <person name="Miller P.J."/>
            <person name="Scott M.A."/>
            <person name="Spackman E."/>
            <person name="Goraichik I."/>
            <person name="Dimitrov K.M."/>
            <person name="Suarez D.L."/>
            <person name="Swayne D.E."/>
        </authorList>
    </citation>
    <scope>NUCLEOTIDE SEQUENCE [LARGE SCALE GENOMIC DNA]</scope>
    <source>
        <strain evidence="2">LMG 28154</strain>
    </source>
</reference>
<evidence type="ECO:0000313" key="3">
    <source>
        <dbReference type="Proteomes" id="UP000198460"/>
    </source>
</evidence>
<accession>A0A238H2M2</accession>
<gene>
    <name evidence="2" type="ORF">BSIN_2505</name>
</gene>
<organism evidence="2 3">
    <name type="scientific">Burkholderia singularis</name>
    <dbReference type="NCBI Taxonomy" id="1503053"/>
    <lineage>
        <taxon>Bacteria</taxon>
        <taxon>Pseudomonadati</taxon>
        <taxon>Pseudomonadota</taxon>
        <taxon>Betaproteobacteria</taxon>
        <taxon>Burkholderiales</taxon>
        <taxon>Burkholderiaceae</taxon>
        <taxon>Burkholderia</taxon>
        <taxon>pseudomallei group</taxon>
    </lineage>
</organism>
<dbReference type="Proteomes" id="UP000198460">
    <property type="component" value="Unassembled WGS sequence"/>
</dbReference>
<dbReference type="EMBL" id="FXAN01000041">
    <property type="protein sequence ID" value="SMF99487.1"/>
    <property type="molecule type" value="Genomic_DNA"/>
</dbReference>
<sequence>MYQRSSRRMPDRHTRDPSSPAEQSQPLERGRSRTTRARASTPARCPPMCGDRHAASRRAGGTDLAVAICGAHVGV</sequence>
<evidence type="ECO:0000256" key="1">
    <source>
        <dbReference type="SAM" id="MobiDB-lite"/>
    </source>
</evidence>
<proteinExistence type="predicted"/>
<evidence type="ECO:0000313" key="2">
    <source>
        <dbReference type="EMBL" id="SMF99487.1"/>
    </source>
</evidence>